<keyword evidence="1" id="KW-1133">Transmembrane helix</keyword>
<dbReference type="PANTHER" id="PTHR34492">
    <property type="entry name" value="GUSTATORY RECEPTOR FAMILY"/>
    <property type="match status" value="1"/>
</dbReference>
<organism evidence="2 3">
    <name type="scientific">Mesorhabditis belari</name>
    <dbReference type="NCBI Taxonomy" id="2138241"/>
    <lineage>
        <taxon>Eukaryota</taxon>
        <taxon>Metazoa</taxon>
        <taxon>Ecdysozoa</taxon>
        <taxon>Nematoda</taxon>
        <taxon>Chromadorea</taxon>
        <taxon>Rhabditida</taxon>
        <taxon>Rhabditina</taxon>
        <taxon>Rhabditomorpha</taxon>
        <taxon>Rhabditoidea</taxon>
        <taxon>Rhabditidae</taxon>
        <taxon>Mesorhabditinae</taxon>
        <taxon>Mesorhabditis</taxon>
    </lineage>
</organism>
<evidence type="ECO:0000313" key="2">
    <source>
        <dbReference type="Proteomes" id="UP000887575"/>
    </source>
</evidence>
<sequence length="430" mass="49490">MMVTLASPEELLSSRNEDDEDHVKFVSKDGKVLTEDGCNLLEMDMDDPACKQFILISRFISFMGLCYKPFSSKLSTTLRLIYQGSVTAICLYTGVFDFYHSVYLFDPKSSGRTYQWIVIIIQALVSQIFLTRVQMNLGIPRFFHTLKHFRIDDGGYYDKLRNRSISNHTRRFLVLFGTGFISVIFYFTAAKLGFATAMIHPSFLYTFIYPELLWIRHFLIFYSLQVWTIALHVYMCLANIMYWEAKKFNRKLRALNASTPGEMVKKVEEMILLHTHLNKCVRELDRIFKIYGFLIICSIIPSTLFTLTLVLTRDSLSGLMLCIPTVLMCLYGYIGATLTPATLHEELSKSKATLCMNNNLWVPFDEKVNKVAHTLVMHLEQADLGISLWGFALVTKPMILTTFSVMMTCLAFFLEFRPKETAQKQNASMP</sequence>
<reference evidence="3" key="1">
    <citation type="submission" date="2024-02" db="UniProtKB">
        <authorList>
            <consortium name="WormBaseParasite"/>
        </authorList>
    </citation>
    <scope>IDENTIFICATION</scope>
</reference>
<feature type="transmembrane region" description="Helical" evidence="1">
    <location>
        <begin position="219"/>
        <end position="243"/>
    </location>
</feature>
<dbReference type="PANTHER" id="PTHR34492:SF2">
    <property type="entry name" value="G PROTEIN-COUPLED RECEPTOR"/>
    <property type="match status" value="1"/>
</dbReference>
<dbReference type="Proteomes" id="UP000887575">
    <property type="component" value="Unassembled WGS sequence"/>
</dbReference>
<evidence type="ECO:0000256" key="1">
    <source>
        <dbReference type="SAM" id="Phobius"/>
    </source>
</evidence>
<name>A0AAF3EIW8_9BILA</name>
<feature type="transmembrane region" description="Helical" evidence="1">
    <location>
        <begin position="290"/>
        <end position="311"/>
    </location>
</feature>
<protein>
    <submittedName>
        <fullName evidence="3">Odorant receptor</fullName>
    </submittedName>
</protein>
<keyword evidence="1" id="KW-0472">Membrane</keyword>
<feature type="transmembrane region" description="Helical" evidence="1">
    <location>
        <begin position="172"/>
        <end position="199"/>
    </location>
</feature>
<accession>A0AAF3EIW8</accession>
<dbReference type="WBParaSite" id="MBELARI_LOCUS13964">
    <property type="protein sequence ID" value="MBELARI_LOCUS13964"/>
    <property type="gene ID" value="MBELARI_LOCUS13964"/>
</dbReference>
<evidence type="ECO:0000313" key="3">
    <source>
        <dbReference type="WBParaSite" id="MBELARI_LOCUS13964"/>
    </source>
</evidence>
<feature type="transmembrane region" description="Helical" evidence="1">
    <location>
        <begin position="114"/>
        <end position="133"/>
    </location>
</feature>
<proteinExistence type="predicted"/>
<dbReference type="AlphaFoldDB" id="A0AAF3EIW8"/>
<keyword evidence="2" id="KW-1185">Reference proteome</keyword>
<feature type="transmembrane region" description="Helical" evidence="1">
    <location>
        <begin position="80"/>
        <end position="102"/>
    </location>
</feature>
<keyword evidence="1" id="KW-0812">Transmembrane</keyword>
<feature type="transmembrane region" description="Helical" evidence="1">
    <location>
        <begin position="386"/>
        <end position="414"/>
    </location>
</feature>